<dbReference type="AlphaFoldDB" id="A0A8J3EUS5"/>
<evidence type="ECO:0000256" key="1">
    <source>
        <dbReference type="ARBA" id="ARBA00022630"/>
    </source>
</evidence>
<dbReference type="InterPro" id="IPR023753">
    <property type="entry name" value="FAD/NAD-binding_dom"/>
</dbReference>
<dbReference type="EMBL" id="BMHA01000009">
    <property type="protein sequence ID" value="GGI07780.1"/>
    <property type="molecule type" value="Genomic_DNA"/>
</dbReference>
<organism evidence="5 6">
    <name type="scientific">Egicoccus halophilus</name>
    <dbReference type="NCBI Taxonomy" id="1670830"/>
    <lineage>
        <taxon>Bacteria</taxon>
        <taxon>Bacillati</taxon>
        <taxon>Actinomycetota</taxon>
        <taxon>Nitriliruptoria</taxon>
        <taxon>Egicoccales</taxon>
        <taxon>Egicoccaceae</taxon>
        <taxon>Egicoccus</taxon>
    </lineage>
</organism>
<dbReference type="Gene3D" id="3.50.50.60">
    <property type="entry name" value="FAD/NAD(P)-binding domain"/>
    <property type="match status" value="2"/>
</dbReference>
<dbReference type="SUPFAM" id="SSF51905">
    <property type="entry name" value="FAD/NAD(P)-binding domain"/>
    <property type="match status" value="1"/>
</dbReference>
<evidence type="ECO:0000313" key="6">
    <source>
        <dbReference type="Proteomes" id="UP000650511"/>
    </source>
</evidence>
<dbReference type="InterPro" id="IPR050097">
    <property type="entry name" value="Ferredoxin-NADP_redctase_2"/>
</dbReference>
<dbReference type="PRINTS" id="PR00469">
    <property type="entry name" value="PNDRDTASEII"/>
</dbReference>
<dbReference type="InterPro" id="IPR036188">
    <property type="entry name" value="FAD/NAD-bd_sf"/>
</dbReference>
<dbReference type="Pfam" id="PF07992">
    <property type="entry name" value="Pyr_redox_2"/>
    <property type="match status" value="1"/>
</dbReference>
<dbReference type="Proteomes" id="UP000650511">
    <property type="component" value="Unassembled WGS sequence"/>
</dbReference>
<keyword evidence="6" id="KW-1185">Reference proteome</keyword>
<dbReference type="PRINTS" id="PR00368">
    <property type="entry name" value="FADPNR"/>
</dbReference>
<proteinExistence type="predicted"/>
<gene>
    <name evidence="5" type="ORF">GCM10011354_25800</name>
</gene>
<keyword evidence="2" id="KW-0560">Oxidoreductase</keyword>
<protein>
    <submittedName>
        <fullName evidence="5">Thioredoxin reductase</fullName>
    </submittedName>
</protein>
<evidence type="ECO:0000313" key="5">
    <source>
        <dbReference type="EMBL" id="GGI07780.1"/>
    </source>
</evidence>
<evidence type="ECO:0000256" key="3">
    <source>
        <dbReference type="ARBA" id="ARBA00048132"/>
    </source>
</evidence>
<keyword evidence="1" id="KW-0285">Flavoprotein</keyword>
<feature type="domain" description="FAD/NAD(P)-binding" evidence="4">
    <location>
        <begin position="13"/>
        <end position="295"/>
    </location>
</feature>
<reference evidence="5" key="1">
    <citation type="journal article" date="2014" name="Int. J. Syst. Evol. Microbiol.">
        <title>Complete genome sequence of Corynebacterium casei LMG S-19264T (=DSM 44701T), isolated from a smear-ripened cheese.</title>
        <authorList>
            <consortium name="US DOE Joint Genome Institute (JGI-PGF)"/>
            <person name="Walter F."/>
            <person name="Albersmeier A."/>
            <person name="Kalinowski J."/>
            <person name="Ruckert C."/>
        </authorList>
    </citation>
    <scope>NUCLEOTIDE SEQUENCE</scope>
    <source>
        <strain evidence="5">CGMCC 1.14988</strain>
    </source>
</reference>
<name>A0A8J3EUS5_9ACTN</name>
<dbReference type="OrthoDB" id="9786503at2"/>
<dbReference type="PANTHER" id="PTHR48105">
    <property type="entry name" value="THIOREDOXIN REDUCTASE 1-RELATED-RELATED"/>
    <property type="match status" value="1"/>
</dbReference>
<accession>A0A8J3EUS5</accession>
<comment type="caution">
    <text evidence="5">The sequence shown here is derived from an EMBL/GenBank/DDBJ whole genome shotgun (WGS) entry which is preliminary data.</text>
</comment>
<evidence type="ECO:0000256" key="2">
    <source>
        <dbReference type="ARBA" id="ARBA00023002"/>
    </source>
</evidence>
<evidence type="ECO:0000259" key="4">
    <source>
        <dbReference type="Pfam" id="PF07992"/>
    </source>
</evidence>
<reference evidence="5" key="2">
    <citation type="submission" date="2020-09" db="EMBL/GenBank/DDBJ databases">
        <authorList>
            <person name="Sun Q."/>
            <person name="Zhou Y."/>
        </authorList>
    </citation>
    <scope>NUCLEOTIDE SEQUENCE</scope>
    <source>
        <strain evidence="5">CGMCC 1.14988</strain>
    </source>
</reference>
<dbReference type="GO" id="GO:0004791">
    <property type="term" value="F:thioredoxin-disulfide reductase (NADPH) activity"/>
    <property type="evidence" value="ECO:0007669"/>
    <property type="project" value="UniProtKB-EC"/>
</dbReference>
<dbReference type="RefSeq" id="WP_130651069.1">
    <property type="nucleotide sequence ID" value="NZ_BMHA01000009.1"/>
</dbReference>
<sequence>MRPEPARSPAEADVVVVGGGPAGLSAALVLGRSRRAVTVVDTGEPRNAPADGVHAFLTRDGLAPAEFVAIARDEVSRYGVEHRSARAVALRRRGERFAVELDTGAVLLARRLVVTTGLVDELPDVPGLLERWGRDVVHCPYCHGWEVRDRRIGVLATSPLSLHQAGLFRQLSDTVVFLPHTSPSPAPDDAATLAARGIEVVEGEVVEVEHADDTLTGVRLADGRRVALEALAVGPRFVGRSQLLDDLGVPTLEHPSGTGLHVPADPMGATEVPGVWVAGNLTDPSAQVIAAAAQGTRVGAAVNADLVAEDTRRARAAAA</sequence>
<comment type="catalytic activity">
    <reaction evidence="3">
        <text>[thioredoxin]-dithiol + NADP(+) = [thioredoxin]-disulfide + NADPH + H(+)</text>
        <dbReference type="Rhea" id="RHEA:20345"/>
        <dbReference type="Rhea" id="RHEA-COMP:10698"/>
        <dbReference type="Rhea" id="RHEA-COMP:10700"/>
        <dbReference type="ChEBI" id="CHEBI:15378"/>
        <dbReference type="ChEBI" id="CHEBI:29950"/>
        <dbReference type="ChEBI" id="CHEBI:50058"/>
        <dbReference type="ChEBI" id="CHEBI:57783"/>
        <dbReference type="ChEBI" id="CHEBI:58349"/>
        <dbReference type="EC" id="1.8.1.9"/>
    </reaction>
</comment>